<comment type="subcellular location">
    <subcellularLocation>
        <location evidence="1">Cytoplasm</location>
        <location evidence="1">Cytoskeleton</location>
    </subcellularLocation>
</comment>
<dbReference type="Ensembl" id="ENSORLT00015016813.1">
    <property type="protein sequence ID" value="ENSORLP00015028463.1"/>
    <property type="gene ID" value="ENSORLG00015011102.1"/>
</dbReference>
<dbReference type="InterPro" id="IPR032675">
    <property type="entry name" value="LRR_dom_sf"/>
</dbReference>
<dbReference type="Pfam" id="PF13516">
    <property type="entry name" value="LRR_6"/>
    <property type="match status" value="3"/>
</dbReference>
<keyword evidence="3" id="KW-0206">Cytoskeleton</keyword>
<proteinExistence type="predicted"/>
<organism evidence="4 5">
    <name type="scientific">Oryzias latipes</name>
    <name type="common">Japanese rice fish</name>
    <name type="synonym">Japanese killifish</name>
    <dbReference type="NCBI Taxonomy" id="8090"/>
    <lineage>
        <taxon>Eukaryota</taxon>
        <taxon>Metazoa</taxon>
        <taxon>Chordata</taxon>
        <taxon>Craniata</taxon>
        <taxon>Vertebrata</taxon>
        <taxon>Euteleostomi</taxon>
        <taxon>Actinopterygii</taxon>
        <taxon>Neopterygii</taxon>
        <taxon>Teleostei</taxon>
        <taxon>Neoteleostei</taxon>
        <taxon>Acanthomorphata</taxon>
        <taxon>Ovalentaria</taxon>
        <taxon>Atherinomorphae</taxon>
        <taxon>Beloniformes</taxon>
        <taxon>Adrianichthyidae</taxon>
        <taxon>Oryziinae</taxon>
        <taxon>Oryzias</taxon>
    </lineage>
</organism>
<keyword evidence="2" id="KW-0963">Cytoplasm</keyword>
<dbReference type="Proteomes" id="UP000265200">
    <property type="component" value="Chromosome 24"/>
</dbReference>
<evidence type="ECO:0000313" key="4">
    <source>
        <dbReference type="Ensembl" id="ENSORLP00015028467.1"/>
    </source>
</evidence>
<reference key="1">
    <citation type="journal article" date="2007" name="Nature">
        <title>The medaka draft genome and insights into vertebrate genome evolution.</title>
        <authorList>
            <person name="Kasahara M."/>
            <person name="Naruse K."/>
            <person name="Sasaki S."/>
            <person name="Nakatani Y."/>
            <person name="Qu W."/>
            <person name="Ahsan B."/>
            <person name="Yamada T."/>
            <person name="Nagayasu Y."/>
            <person name="Doi K."/>
            <person name="Kasai Y."/>
            <person name="Jindo T."/>
            <person name="Kobayashi D."/>
            <person name="Shimada A."/>
            <person name="Toyoda A."/>
            <person name="Kuroki Y."/>
            <person name="Fujiyama A."/>
            <person name="Sasaki T."/>
            <person name="Shimizu A."/>
            <person name="Asakawa S."/>
            <person name="Shimizu N."/>
            <person name="Hashimoto S."/>
            <person name="Yang J."/>
            <person name="Lee Y."/>
            <person name="Matsushima K."/>
            <person name="Sugano S."/>
            <person name="Sakaizumi M."/>
            <person name="Narita T."/>
            <person name="Ohishi K."/>
            <person name="Haga S."/>
            <person name="Ohta F."/>
            <person name="Nomoto H."/>
            <person name="Nogata K."/>
            <person name="Morishita T."/>
            <person name="Endo T."/>
            <person name="Shin-I T."/>
            <person name="Takeda H."/>
            <person name="Morishita S."/>
            <person name="Kohara Y."/>
        </authorList>
    </citation>
    <scope>NUCLEOTIDE SEQUENCE [LARGE SCALE GENOMIC DNA]</scope>
    <source>
        <strain>Hd-rR</strain>
    </source>
</reference>
<dbReference type="SMART" id="SM00368">
    <property type="entry name" value="LRR_RI"/>
    <property type="match status" value="5"/>
</dbReference>
<accession>A0A3P9J854</accession>
<dbReference type="SUPFAM" id="SSF52047">
    <property type="entry name" value="RNI-like"/>
    <property type="match status" value="1"/>
</dbReference>
<dbReference type="GO" id="GO:0005856">
    <property type="term" value="C:cytoskeleton"/>
    <property type="evidence" value="ECO:0007669"/>
    <property type="project" value="UniProtKB-SubCell"/>
</dbReference>
<dbReference type="InterPro" id="IPR052410">
    <property type="entry name" value="DRC5"/>
</dbReference>
<dbReference type="Ensembl" id="ENSORLT00015016829.1">
    <property type="protein sequence ID" value="ENSORLP00015028467.1"/>
    <property type="gene ID" value="ENSORLG00015011102.1"/>
</dbReference>
<evidence type="ECO:0000256" key="1">
    <source>
        <dbReference type="ARBA" id="ARBA00004245"/>
    </source>
</evidence>
<sequence length="433" mass="49385">MRRRIIAEDPDWSITTVPSLSILCLQIIVNNFERNPIFEMLTASQKEFLQERLSLSLPVQVTASVLPEGPYWRRCCQQKLAFCDVSVHGHSWKRMFLEKHLENIIELFIPNVTDPQTVLDVVSVCEKYVKRLDISQLLVPVVEPQKKSKENDHDFHWKRYVPPMDHFDFNILLQRLTNLEELHLVYRIKQCGMNFAWNMFEMTYRDCETLAKALQSCKTLKLFRLHQSHMDDRKCQLLVKHLMDHPSLEELDFCHNKIGDVGARAISKLLTRNKLQTLNLCNNLISCQGARAIALALSKNCTLESLNLLLNMIKDEGGQAIAEALLNNTTLHNLNLGGNYLTSVTAEAVSKMLTENTTLQSINLSCNQLCEVGGEALVAALSQNSTIKECDVHLTQVDDQRSFLINKLLWANQMSQLKAQRKGGAPKKTFALN</sequence>
<dbReference type="PANTHER" id="PTHR24107">
    <property type="entry name" value="YNEIN REGULATORY COMPLEX SUBUNIT 5"/>
    <property type="match status" value="1"/>
</dbReference>
<dbReference type="InterPro" id="IPR001611">
    <property type="entry name" value="Leu-rich_rpt"/>
</dbReference>
<reference evidence="4" key="3">
    <citation type="submission" date="2025-05" db="UniProtKB">
        <authorList>
            <consortium name="Ensembl"/>
        </authorList>
    </citation>
    <scope>IDENTIFICATION</scope>
    <source>
        <strain evidence="4">HSOK</strain>
    </source>
</reference>
<evidence type="ECO:0000313" key="5">
    <source>
        <dbReference type="Proteomes" id="UP000265200"/>
    </source>
</evidence>
<protein>
    <submittedName>
        <fullName evidence="4">T-complex-associated-testis-expressed 1</fullName>
    </submittedName>
</protein>
<dbReference type="Gene3D" id="3.80.10.10">
    <property type="entry name" value="Ribonuclease Inhibitor"/>
    <property type="match status" value="2"/>
</dbReference>
<evidence type="ECO:0000256" key="3">
    <source>
        <dbReference type="ARBA" id="ARBA00023212"/>
    </source>
</evidence>
<name>A0A3P9J854_ORYLA</name>
<dbReference type="AlphaFoldDB" id="A0A3P9J854"/>
<dbReference type="PANTHER" id="PTHR24107:SF27">
    <property type="entry name" value="DYNEIN REGULATORY COMPLEX SUBUNIT 5"/>
    <property type="match status" value="1"/>
</dbReference>
<evidence type="ECO:0000256" key="2">
    <source>
        <dbReference type="ARBA" id="ARBA00022490"/>
    </source>
</evidence>
<reference evidence="4 5" key="2">
    <citation type="submission" date="2017-04" db="EMBL/GenBank/DDBJ databases">
        <title>CpG methylation of centromeres and impact of large insertions on vertebrate speciation.</title>
        <authorList>
            <person name="Ichikawa K."/>
            <person name="Yoshimura J."/>
            <person name="Morishita S."/>
        </authorList>
    </citation>
    <scope>NUCLEOTIDE SEQUENCE</scope>
    <source>
        <strain evidence="4 5">HSOK</strain>
    </source>
</reference>